<accession>A0ABP5IFW1</accession>
<dbReference type="InterPro" id="IPR052030">
    <property type="entry name" value="Peptidase_M20/M20A_hydrolases"/>
</dbReference>
<dbReference type="InterPro" id="IPR017439">
    <property type="entry name" value="Amidohydrolase"/>
</dbReference>
<evidence type="ECO:0000313" key="3">
    <source>
        <dbReference type="EMBL" id="GAA2099795.1"/>
    </source>
</evidence>
<dbReference type="Pfam" id="PF01546">
    <property type="entry name" value="Peptidase_M20"/>
    <property type="match status" value="1"/>
</dbReference>
<keyword evidence="4" id="KW-1185">Reference proteome</keyword>
<comment type="similarity">
    <text evidence="1">Belongs to the peptidase M20A family.</text>
</comment>
<dbReference type="InterPro" id="IPR036264">
    <property type="entry name" value="Bact_exopeptidase_dim_dom"/>
</dbReference>
<dbReference type="Gene3D" id="3.30.70.360">
    <property type="match status" value="1"/>
</dbReference>
<dbReference type="EMBL" id="BAAAPZ010000008">
    <property type="protein sequence ID" value="GAA2099795.1"/>
    <property type="molecule type" value="Genomic_DNA"/>
</dbReference>
<evidence type="ECO:0000259" key="2">
    <source>
        <dbReference type="Pfam" id="PF07687"/>
    </source>
</evidence>
<dbReference type="PANTHER" id="PTHR30575">
    <property type="entry name" value="PEPTIDASE M20"/>
    <property type="match status" value="1"/>
</dbReference>
<protein>
    <recommendedName>
        <fullName evidence="1">Peptidase M20 domain-containing protein 2</fullName>
    </recommendedName>
</protein>
<name>A0ABP5IFW1_9MICO</name>
<dbReference type="PIRSF" id="PIRSF037226">
    <property type="entry name" value="Amidohydrolase_ACY1L2_prd"/>
    <property type="match status" value="1"/>
</dbReference>
<dbReference type="PANTHER" id="PTHR30575:SF0">
    <property type="entry name" value="XAA-ARG DIPEPTIDASE"/>
    <property type="match status" value="1"/>
</dbReference>
<dbReference type="InterPro" id="IPR002933">
    <property type="entry name" value="Peptidase_M20"/>
</dbReference>
<evidence type="ECO:0000256" key="1">
    <source>
        <dbReference type="PIRNR" id="PIRNR037226"/>
    </source>
</evidence>
<dbReference type="InterPro" id="IPR011650">
    <property type="entry name" value="Peptidase_M20_dimer"/>
</dbReference>
<dbReference type="Gene3D" id="3.40.630.10">
    <property type="entry name" value="Zn peptidases"/>
    <property type="match status" value="1"/>
</dbReference>
<dbReference type="SUPFAM" id="SSF55031">
    <property type="entry name" value="Bacterial exopeptidase dimerisation domain"/>
    <property type="match status" value="1"/>
</dbReference>
<reference evidence="4" key="1">
    <citation type="journal article" date="2019" name="Int. J. Syst. Evol. Microbiol.">
        <title>The Global Catalogue of Microorganisms (GCM) 10K type strain sequencing project: providing services to taxonomists for standard genome sequencing and annotation.</title>
        <authorList>
            <consortium name="The Broad Institute Genomics Platform"/>
            <consortium name="The Broad Institute Genome Sequencing Center for Infectious Disease"/>
            <person name="Wu L."/>
            <person name="Ma J."/>
        </authorList>
    </citation>
    <scope>NUCLEOTIDE SEQUENCE [LARGE SCALE GENOMIC DNA]</scope>
    <source>
        <strain evidence="4">JCM 15900</strain>
    </source>
</reference>
<dbReference type="Pfam" id="PF07687">
    <property type="entry name" value="M20_dimer"/>
    <property type="match status" value="1"/>
</dbReference>
<proteinExistence type="inferred from homology"/>
<gene>
    <name evidence="3" type="ORF">GCM10009823_21820</name>
</gene>
<dbReference type="InterPro" id="IPR017144">
    <property type="entry name" value="Xaa-Arg_dipeptidase"/>
</dbReference>
<dbReference type="SUPFAM" id="SSF53187">
    <property type="entry name" value="Zn-dependent exopeptidases"/>
    <property type="match status" value="1"/>
</dbReference>
<organism evidence="3 4">
    <name type="scientific">Brevibacterium salitolerans</name>
    <dbReference type="NCBI Taxonomy" id="1403566"/>
    <lineage>
        <taxon>Bacteria</taxon>
        <taxon>Bacillati</taxon>
        <taxon>Actinomycetota</taxon>
        <taxon>Actinomycetes</taxon>
        <taxon>Micrococcales</taxon>
        <taxon>Brevibacteriaceae</taxon>
        <taxon>Brevibacterium</taxon>
    </lineage>
</organism>
<evidence type="ECO:0000313" key="4">
    <source>
        <dbReference type="Proteomes" id="UP001500984"/>
    </source>
</evidence>
<dbReference type="NCBIfam" id="TIGR01891">
    <property type="entry name" value="amidohydrolases"/>
    <property type="match status" value="1"/>
</dbReference>
<dbReference type="RefSeq" id="WP_344337214.1">
    <property type="nucleotide sequence ID" value="NZ_BAAAPZ010000008.1"/>
</dbReference>
<comment type="caution">
    <text evidence="3">The sequence shown here is derived from an EMBL/GenBank/DDBJ whole genome shotgun (WGS) entry which is preliminary data.</text>
</comment>
<dbReference type="Proteomes" id="UP001500984">
    <property type="component" value="Unassembled WGS sequence"/>
</dbReference>
<feature type="domain" description="Peptidase M20 dimerisation" evidence="2">
    <location>
        <begin position="196"/>
        <end position="271"/>
    </location>
</feature>
<sequence>MTTDTAEEVEGAVAELRAAHLPQVRGTLEQVAADLHARPEIRFEERFAAQRLSDELEAAGFAVERGTAGLETAFVGRWSTSGADDSTPTIAVFCEFDALEGMGHGCGHNLIAACGLGAGLLLKRVLTEHADPGRKAGGAGTTEARVVVIGSPGEEGAAGKVPMIEAGVLDGVDLAVMVHPAGGDAVGGTSLSRVALDVDFRGRASHAAGAPERGINALDASTLSLTAIGLLRQQLPDDVRVHAIVTDGGQAPNIIPEHTALRCFVRAADNAVLLDDVVPRVRRCFEGAAHATGCEVEIAQNTPPYLSLVSNPTLTELARRAFLATGRALAGGDAGSGSTDMGNVSQVVPAIHPMICLVEGVSPHTREFAAAAGEAETAAPVIADGAVILAAVALTVFRHPALAARAREEFSAR</sequence>